<name>A0A0X1KHP9_9EURY</name>
<evidence type="ECO:0000313" key="4">
    <source>
        <dbReference type="Proteomes" id="UP000062043"/>
    </source>
</evidence>
<evidence type="ECO:0000313" key="3">
    <source>
        <dbReference type="EMBL" id="AJC70787.1"/>
    </source>
</evidence>
<dbReference type="GO" id="GO:0016787">
    <property type="term" value="F:hydrolase activity"/>
    <property type="evidence" value="ECO:0007669"/>
    <property type="project" value="UniProtKB-KW"/>
</dbReference>
<reference evidence="3 4" key="1">
    <citation type="submission" date="2014-01" db="EMBL/GenBank/DDBJ databases">
        <title>Genome sequencing of Thermococcus guaymasensis.</title>
        <authorList>
            <person name="Zhang X."/>
            <person name="Alvare G."/>
            <person name="Fristensky B."/>
            <person name="Chen L."/>
            <person name="Suen T."/>
            <person name="Chen Q."/>
            <person name="Ma K."/>
        </authorList>
    </citation>
    <scope>NUCLEOTIDE SEQUENCE [LARGE SCALE GENOMIC DNA]</scope>
    <source>
        <strain evidence="3 4">DSM 11113</strain>
    </source>
</reference>
<dbReference type="PANTHER" id="PTHR43316:SF3">
    <property type="entry name" value="HALOACID DEHALOGENASE, TYPE II (AFU_ORTHOLOGUE AFUA_2G07750)-RELATED"/>
    <property type="match status" value="1"/>
</dbReference>
<accession>A0A0X1KHP9</accession>
<dbReference type="PRINTS" id="PR00413">
    <property type="entry name" value="HADHALOGNASE"/>
</dbReference>
<dbReference type="KEGG" id="tgy:X802_00215"/>
<keyword evidence="2" id="KW-0378">Hydrolase</keyword>
<dbReference type="PATRIC" id="fig|1432656.3.peg.41"/>
<evidence type="ECO:0000256" key="1">
    <source>
        <dbReference type="ARBA" id="ARBA00007958"/>
    </source>
</evidence>
<dbReference type="Proteomes" id="UP000062043">
    <property type="component" value="Chromosome"/>
</dbReference>
<dbReference type="OrthoDB" id="27736at2157"/>
<protein>
    <submittedName>
        <fullName evidence="3">2-haloalkanoic acid dehalogenase</fullName>
    </submittedName>
</protein>
<dbReference type="PANTHER" id="PTHR43316">
    <property type="entry name" value="HYDROLASE, HALOACID DELAHOGENASE-RELATED"/>
    <property type="match status" value="1"/>
</dbReference>
<evidence type="ECO:0000256" key="2">
    <source>
        <dbReference type="ARBA" id="ARBA00022801"/>
    </source>
</evidence>
<dbReference type="STRING" id="1432656.X802_00215"/>
<dbReference type="Gene3D" id="1.10.150.400">
    <property type="match status" value="1"/>
</dbReference>
<dbReference type="GeneID" id="27134087"/>
<dbReference type="InterPro" id="IPR006439">
    <property type="entry name" value="HAD-SF_hydro_IA"/>
</dbReference>
<gene>
    <name evidence="3" type="ORF">X802_00215</name>
</gene>
<dbReference type="NCBIfam" id="TIGR01549">
    <property type="entry name" value="HAD-SF-IA-v1"/>
    <property type="match status" value="1"/>
</dbReference>
<dbReference type="RefSeq" id="WP_062369963.1">
    <property type="nucleotide sequence ID" value="NZ_CP007140.1"/>
</dbReference>
<dbReference type="SUPFAM" id="SSF56784">
    <property type="entry name" value="HAD-like"/>
    <property type="match status" value="1"/>
</dbReference>
<dbReference type="Gene3D" id="3.40.50.1000">
    <property type="entry name" value="HAD superfamily/HAD-like"/>
    <property type="match status" value="1"/>
</dbReference>
<dbReference type="InterPro" id="IPR023214">
    <property type="entry name" value="HAD_sf"/>
</dbReference>
<dbReference type="Pfam" id="PF00702">
    <property type="entry name" value="Hydrolase"/>
    <property type="match status" value="1"/>
</dbReference>
<dbReference type="InterPro" id="IPR036412">
    <property type="entry name" value="HAD-like_sf"/>
</dbReference>
<keyword evidence="4" id="KW-1185">Reference proteome</keyword>
<organism evidence="3 4">
    <name type="scientific">Thermococcus guaymasensis DSM 11113</name>
    <dbReference type="NCBI Taxonomy" id="1432656"/>
    <lineage>
        <taxon>Archaea</taxon>
        <taxon>Methanobacteriati</taxon>
        <taxon>Methanobacteriota</taxon>
        <taxon>Thermococci</taxon>
        <taxon>Thermococcales</taxon>
        <taxon>Thermococcaceae</taxon>
        <taxon>Thermococcus</taxon>
    </lineage>
</organism>
<comment type="similarity">
    <text evidence="1">Belongs to the HAD-like hydrolase superfamily.</text>
</comment>
<dbReference type="EMBL" id="CP007140">
    <property type="protein sequence ID" value="AJC70787.1"/>
    <property type="molecule type" value="Genomic_DNA"/>
</dbReference>
<dbReference type="SFLD" id="SFLDS00003">
    <property type="entry name" value="Haloacid_Dehalogenase"/>
    <property type="match status" value="1"/>
</dbReference>
<dbReference type="InterPro" id="IPR051540">
    <property type="entry name" value="S-2-haloacid_dehalogenase"/>
</dbReference>
<dbReference type="AlphaFoldDB" id="A0A0X1KHP9"/>
<dbReference type="SFLD" id="SFLDG01129">
    <property type="entry name" value="C1.5:_HAD__Beta-PGM__Phosphata"/>
    <property type="match status" value="1"/>
</dbReference>
<sequence>MKLVSFDVWNTLLDIEVMLDAMAVELSKLMGTCIVDVVEGMIATRERIKRMRAETAGDPARALEESQEMLAGLLGTDIEVVRRAAARAVLRVGDEIVLPGAKKALEGVKKRDLRVTVTGNVMFWPGSYTRLLLERFGLMNYIDRTFFADEVLAYKPLPEMFRKPLEVFGVEPNEAIHIGDTYAEDFEGALNAGLWAVWINPEAKGVRKIHERGFEVPSVEGILEVLKAIEREVFKGSR</sequence>
<proteinExistence type="inferred from homology"/>